<evidence type="ECO:0000256" key="3">
    <source>
        <dbReference type="SAM" id="MobiDB-lite"/>
    </source>
</evidence>
<gene>
    <name evidence="6" type="ORF">B0I35DRAFT_478673</name>
</gene>
<dbReference type="CDD" id="cd12168">
    <property type="entry name" value="Mand_dh_like"/>
    <property type="match status" value="1"/>
</dbReference>
<feature type="region of interest" description="Disordered" evidence="3">
    <location>
        <begin position="1"/>
        <end position="23"/>
    </location>
</feature>
<proteinExistence type="inferred from homology"/>
<feature type="domain" description="D-isomer specific 2-hydroxyacid dehydrogenase NAD-binding" evidence="5">
    <location>
        <begin position="169"/>
        <end position="353"/>
    </location>
</feature>
<dbReference type="OrthoDB" id="9991913at2759"/>
<dbReference type="Gene3D" id="3.40.50.720">
    <property type="entry name" value="NAD(P)-binding Rossmann-like Domain"/>
    <property type="match status" value="2"/>
</dbReference>
<dbReference type="GO" id="GO:0030267">
    <property type="term" value="F:glyoxylate reductase (NADPH) activity"/>
    <property type="evidence" value="ECO:0007669"/>
    <property type="project" value="TreeGrafter"/>
</dbReference>
<evidence type="ECO:0000313" key="7">
    <source>
        <dbReference type="Proteomes" id="UP000813444"/>
    </source>
</evidence>
<dbReference type="GO" id="GO:0005829">
    <property type="term" value="C:cytosol"/>
    <property type="evidence" value="ECO:0007669"/>
    <property type="project" value="TreeGrafter"/>
</dbReference>
<dbReference type="InterPro" id="IPR029753">
    <property type="entry name" value="D-isomer_DH_CS"/>
</dbReference>
<dbReference type="PROSITE" id="PS00671">
    <property type="entry name" value="D_2_HYDROXYACID_DH_3"/>
    <property type="match status" value="1"/>
</dbReference>
<dbReference type="InterPro" id="IPR006140">
    <property type="entry name" value="D-isomer_DH_NAD-bd"/>
</dbReference>
<dbReference type="PANTHER" id="PTHR10996">
    <property type="entry name" value="2-HYDROXYACID DEHYDROGENASE-RELATED"/>
    <property type="match status" value="1"/>
</dbReference>
<protein>
    <submittedName>
        <fullName evidence="6">D-isomer specific 2-hydroxyacid dehydrogenase</fullName>
    </submittedName>
</protein>
<dbReference type="AlphaFoldDB" id="A0A8K0SQZ6"/>
<dbReference type="InterPro" id="IPR050223">
    <property type="entry name" value="D-isomer_2-hydroxyacid_DH"/>
</dbReference>
<dbReference type="Pfam" id="PF00389">
    <property type="entry name" value="2-Hacid_dh"/>
    <property type="match status" value="1"/>
</dbReference>
<dbReference type="SUPFAM" id="SSF51735">
    <property type="entry name" value="NAD(P)-binding Rossmann-fold domains"/>
    <property type="match status" value="1"/>
</dbReference>
<reference evidence="6" key="1">
    <citation type="journal article" date="2021" name="Nat. Commun.">
        <title>Genetic determinants of endophytism in the Arabidopsis root mycobiome.</title>
        <authorList>
            <person name="Mesny F."/>
            <person name="Miyauchi S."/>
            <person name="Thiergart T."/>
            <person name="Pickel B."/>
            <person name="Atanasova L."/>
            <person name="Karlsson M."/>
            <person name="Huettel B."/>
            <person name="Barry K.W."/>
            <person name="Haridas S."/>
            <person name="Chen C."/>
            <person name="Bauer D."/>
            <person name="Andreopoulos W."/>
            <person name="Pangilinan J."/>
            <person name="LaButti K."/>
            <person name="Riley R."/>
            <person name="Lipzen A."/>
            <person name="Clum A."/>
            <person name="Drula E."/>
            <person name="Henrissat B."/>
            <person name="Kohler A."/>
            <person name="Grigoriev I.V."/>
            <person name="Martin F.M."/>
            <person name="Hacquard S."/>
        </authorList>
    </citation>
    <scope>NUCLEOTIDE SEQUENCE</scope>
    <source>
        <strain evidence="6">MPI-CAGE-CH-0235</strain>
    </source>
</reference>
<feature type="domain" description="D-isomer specific 2-hydroxyacid dehydrogenase catalytic" evidence="4">
    <location>
        <begin position="114"/>
        <end position="385"/>
    </location>
</feature>
<dbReference type="InterPro" id="IPR036291">
    <property type="entry name" value="NAD(P)-bd_dom_sf"/>
</dbReference>
<accession>A0A8K0SQZ6</accession>
<comment type="similarity">
    <text evidence="2">Belongs to the D-isomer specific 2-hydroxyacid dehydrogenase family.</text>
</comment>
<dbReference type="GO" id="GO:0016618">
    <property type="term" value="F:hydroxypyruvate reductase [NAD(P)H] activity"/>
    <property type="evidence" value="ECO:0007669"/>
    <property type="project" value="TreeGrafter"/>
</dbReference>
<dbReference type="EMBL" id="JAGPNK010000007">
    <property type="protein sequence ID" value="KAH7318137.1"/>
    <property type="molecule type" value="Genomic_DNA"/>
</dbReference>
<name>A0A8K0SQZ6_9HYPO</name>
<keyword evidence="7" id="KW-1185">Reference proteome</keyword>
<evidence type="ECO:0000256" key="1">
    <source>
        <dbReference type="ARBA" id="ARBA00023002"/>
    </source>
</evidence>
<dbReference type="GO" id="GO:0051287">
    <property type="term" value="F:NAD binding"/>
    <property type="evidence" value="ECO:0007669"/>
    <property type="project" value="InterPro"/>
</dbReference>
<evidence type="ECO:0000313" key="6">
    <source>
        <dbReference type="EMBL" id="KAH7318137.1"/>
    </source>
</evidence>
<comment type="caution">
    <text evidence="6">The sequence shown here is derived from an EMBL/GenBank/DDBJ whole genome shotgun (WGS) entry which is preliminary data.</text>
</comment>
<dbReference type="Pfam" id="PF02826">
    <property type="entry name" value="2-Hacid_dh_C"/>
    <property type="match status" value="1"/>
</dbReference>
<dbReference type="InterPro" id="IPR006139">
    <property type="entry name" value="D-isomer_2_OHA_DH_cat_dom"/>
</dbReference>
<sequence>MAEPTNTPVPGSTPRSTSPVHPQHTTAALLSPLRAFTLENNNHPPKLRVLHIGDDVCYNLHTYAQFASQFDIVQPSPRERSRPEFARALADRRWGDFHAVFRPFWGSGGEMGRWDRELIDLLPQSVRLFACAGSGFDWADTQYMAQRGILYCNAGLAAAEAVADFAVALVISTFRQLPYCMASAVSADPDAFQACHVQATAQSHNLRGHALGLVGLGNIGQQIASRLHRGFAMDVHYYDVVRKPAEIESMLGATYHAQLDSLLRASDCVVLCTPAAGETTIINAESLRSFRPGARFVNIARGSLVDEEALVEALERNMVSAAAIDVHQNEPNVHSRLRELALQGRVMLTCHNAGGTVETHRGFEELSMRNIMAVLSGGQPLTPVNLDHLPK</sequence>
<evidence type="ECO:0000259" key="4">
    <source>
        <dbReference type="Pfam" id="PF00389"/>
    </source>
</evidence>
<dbReference type="Proteomes" id="UP000813444">
    <property type="component" value="Unassembled WGS sequence"/>
</dbReference>
<dbReference type="FunFam" id="3.40.50.720:FF:000526">
    <property type="entry name" value="D-mandelate dehydrogenase, putative"/>
    <property type="match status" value="1"/>
</dbReference>
<dbReference type="PANTHER" id="PTHR10996:SF281">
    <property type="entry name" value="D-ISOMER SPECIFIC 2-HYDROXYACID DEHYDROGENASE NAD-BINDING DOMAIN-CONTAINING PROTEIN-RELATED"/>
    <property type="match status" value="1"/>
</dbReference>
<evidence type="ECO:0000256" key="2">
    <source>
        <dbReference type="RuleBase" id="RU003719"/>
    </source>
</evidence>
<evidence type="ECO:0000259" key="5">
    <source>
        <dbReference type="Pfam" id="PF02826"/>
    </source>
</evidence>
<dbReference type="SUPFAM" id="SSF52283">
    <property type="entry name" value="Formate/glycerate dehydrogenase catalytic domain-like"/>
    <property type="match status" value="1"/>
</dbReference>
<keyword evidence="1 2" id="KW-0560">Oxidoreductase</keyword>
<organism evidence="6 7">
    <name type="scientific">Stachybotrys elegans</name>
    <dbReference type="NCBI Taxonomy" id="80388"/>
    <lineage>
        <taxon>Eukaryota</taxon>
        <taxon>Fungi</taxon>
        <taxon>Dikarya</taxon>
        <taxon>Ascomycota</taxon>
        <taxon>Pezizomycotina</taxon>
        <taxon>Sordariomycetes</taxon>
        <taxon>Hypocreomycetidae</taxon>
        <taxon>Hypocreales</taxon>
        <taxon>Stachybotryaceae</taxon>
        <taxon>Stachybotrys</taxon>
    </lineage>
</organism>